<dbReference type="AlphaFoldDB" id="A0A1D1Z1V3"/>
<reference evidence="1" key="1">
    <citation type="submission" date="2015-07" db="EMBL/GenBank/DDBJ databases">
        <title>Transcriptome Assembly of Anthurium amnicola.</title>
        <authorList>
            <person name="Suzuki J."/>
        </authorList>
    </citation>
    <scope>NUCLEOTIDE SEQUENCE</scope>
</reference>
<protein>
    <submittedName>
        <fullName evidence="1">Long tail fiber protein p37</fullName>
    </submittedName>
</protein>
<accession>A0A1D1Z1V3</accession>
<organism evidence="1">
    <name type="scientific">Anthurium amnicola</name>
    <dbReference type="NCBI Taxonomy" id="1678845"/>
    <lineage>
        <taxon>Eukaryota</taxon>
        <taxon>Viridiplantae</taxon>
        <taxon>Streptophyta</taxon>
        <taxon>Embryophyta</taxon>
        <taxon>Tracheophyta</taxon>
        <taxon>Spermatophyta</taxon>
        <taxon>Magnoliopsida</taxon>
        <taxon>Liliopsida</taxon>
        <taxon>Araceae</taxon>
        <taxon>Pothoideae</taxon>
        <taxon>Potheae</taxon>
        <taxon>Anthurium</taxon>
    </lineage>
</organism>
<proteinExistence type="predicted"/>
<gene>
    <name evidence="1" type="primary">37_1</name>
    <name evidence="1" type="ORF">g.45494</name>
</gene>
<evidence type="ECO:0000313" key="1">
    <source>
        <dbReference type="EMBL" id="JAT60854.1"/>
    </source>
</evidence>
<name>A0A1D1Z1V3_9ARAE</name>
<sequence>MPSLELPAALRSTTFSRRGGAPPSELVPPGWPLCRWRSLGPSPFPLRLRSYPSGKLNNARGLASPGSAAACSPSRVVAAASPEGARIKVIGIGGGGNNAVN</sequence>
<feature type="non-terminal residue" evidence="1">
    <location>
        <position position="101"/>
    </location>
</feature>
<dbReference type="EMBL" id="GDJX01007082">
    <property type="protein sequence ID" value="JAT60854.1"/>
    <property type="molecule type" value="Transcribed_RNA"/>
</dbReference>